<gene>
    <name evidence="3" type="ORF">THAPSDRAFT_20974</name>
</gene>
<feature type="region of interest" description="Disordered" evidence="1">
    <location>
        <begin position="626"/>
        <end position="667"/>
    </location>
</feature>
<evidence type="ECO:0000313" key="3">
    <source>
        <dbReference type="EMBL" id="EED96010.1"/>
    </source>
</evidence>
<keyword evidence="4" id="KW-1185">Reference proteome</keyword>
<feature type="transmembrane region" description="Helical" evidence="2">
    <location>
        <begin position="252"/>
        <end position="278"/>
    </location>
</feature>
<feature type="compositionally biased region" description="Low complexity" evidence="1">
    <location>
        <begin position="830"/>
        <end position="839"/>
    </location>
</feature>
<accession>B8BRT1</accession>
<sequence>MTDDDNDIVPPNINNDATRRRGRFPTSSIRGSLTAAAARASSAGRKMKGPNVRGLRARSRERFGRSRSSSRESSRGSSEERSTHTEDDDNKGGRRGRGGIMGRRGRTTSRRRYQQQGQRKEALFQNYAKFFTIQQSRRSNNEAEDVMDVNGGSIGSAFDMENGGRNKHRSRSPGRHGRRPTISSSINIDTAQLEDPALVNHPFILPPQYALSPRTDVWFAFTITSCAAISSFGQLVSSSKSSVGRGTAGDKFALSVCALSFVWSLVGRVFTSAIGATASSNSMRGSRPSSGVCGDLWQRYNITPELVLLTLASFFWILAIPIISSTSTSGDELTLAMSGSEIWNANLFYASWVWTLGNRSGVVLRGANGSSGTSRSWTGNTITKRWVLLALNAIVVLSANVTTYNGPMCEGLLQKTDYCSRALVGLLVGGFLQILVTIAVGIMYRLGNMPSPSMVGNVITLAKRNKVTCGFAVVTLIVQSINTGLLTSPTGGGPATSSGTTYFASWIGFILGFELLLRYLELFTTIGADGSRGGGDLDASFNSRYARPRSAQRERPAQQELQQLAVVNKGGRSVGTASTATDEEDNGPVRMIIADNRDVQSEASVSQFSVPLFMEPNADFVSIGPHGALEPEETSKTSSGVNESIADTPVNYDTASSSGSGKNPDGFIYQKTTSKHFEDDEFEDLHVSTQDSAAFGARVYNQTSFQADKIEELEAPAARVTRMGVPTKTMDGSGVGVQHRRRPSLNTSSHSLSPLEEDTPQATRANDLQATVAKEVVPGRGERKMPRGGNTRRIAQAPTLLPRYRTCLNPPPSLPHGLLPLNVDRDSGSKKGSNKSGNSGPPPPPFPRSIHGNDGNHDDSTQFSEYNAPIASIETGGCGGSDSVVSDPTIDANFDPPQASYLPQKQRSMPMPDKEYQKNSSSSTSSYEYGKKWSDETEQTKYLRQSSDENPTSEELSPNNNKEVDEIVAAALAYAEKSHSEDGFSHHSSLRLKPTSVSSGKKYSATKQQQAAHNESIHSFYSDSQKGQPDGVRGGAESSPVDDLVAMALSQANRTASFHQSKAKRSSMHDSKSVNSMYSEGTDYSNQGSQHFDC</sequence>
<feature type="compositionally biased region" description="Polar residues" evidence="1">
    <location>
        <begin position="1073"/>
        <end position="1094"/>
    </location>
</feature>
<evidence type="ECO:0000256" key="2">
    <source>
        <dbReference type="SAM" id="Phobius"/>
    </source>
</evidence>
<evidence type="ECO:0000313" key="4">
    <source>
        <dbReference type="Proteomes" id="UP000001449"/>
    </source>
</evidence>
<feature type="region of interest" description="Disordered" evidence="1">
    <location>
        <begin position="976"/>
        <end position="1094"/>
    </location>
</feature>
<feature type="compositionally biased region" description="Polar residues" evidence="1">
    <location>
        <begin position="760"/>
        <end position="769"/>
    </location>
</feature>
<feature type="compositionally biased region" description="Basic residues" evidence="1">
    <location>
        <begin position="165"/>
        <end position="179"/>
    </location>
</feature>
<dbReference type="EMBL" id="CM000638">
    <property type="protein sequence ID" value="EED96010.1"/>
    <property type="molecule type" value="Genomic_DNA"/>
</dbReference>
<feature type="compositionally biased region" description="Polar residues" evidence="1">
    <location>
        <begin position="995"/>
        <end position="1027"/>
    </location>
</feature>
<feature type="transmembrane region" description="Helical" evidence="2">
    <location>
        <begin position="424"/>
        <end position="446"/>
    </location>
</feature>
<evidence type="ECO:0000256" key="1">
    <source>
        <dbReference type="SAM" id="MobiDB-lite"/>
    </source>
</evidence>
<dbReference type="HOGENOM" id="CLU_284222_0_0_1"/>
<dbReference type="AlphaFoldDB" id="B8BRT1"/>
<keyword evidence="2" id="KW-0472">Membrane</keyword>
<dbReference type="Proteomes" id="UP000001449">
    <property type="component" value="Chromosome 1"/>
</dbReference>
<dbReference type="PaxDb" id="35128-Thaps20974"/>
<organism evidence="3 4">
    <name type="scientific">Thalassiosira pseudonana</name>
    <name type="common">Marine diatom</name>
    <name type="synonym">Cyclotella nana</name>
    <dbReference type="NCBI Taxonomy" id="35128"/>
    <lineage>
        <taxon>Eukaryota</taxon>
        <taxon>Sar</taxon>
        <taxon>Stramenopiles</taxon>
        <taxon>Ochrophyta</taxon>
        <taxon>Bacillariophyta</taxon>
        <taxon>Coscinodiscophyceae</taxon>
        <taxon>Thalassiosirophycidae</taxon>
        <taxon>Thalassiosirales</taxon>
        <taxon>Thalassiosiraceae</taxon>
        <taxon>Thalassiosira</taxon>
    </lineage>
</organism>
<protein>
    <submittedName>
        <fullName evidence="3">Uncharacterized protein</fullName>
    </submittedName>
</protein>
<dbReference type="InParanoid" id="B8BRT1"/>
<feature type="compositionally biased region" description="Basic and acidic residues" evidence="1">
    <location>
        <begin position="929"/>
        <end position="941"/>
    </location>
</feature>
<feature type="transmembrane region" description="Helical" evidence="2">
    <location>
        <begin position="306"/>
        <end position="327"/>
    </location>
</feature>
<reference evidence="3 4" key="1">
    <citation type="journal article" date="2004" name="Science">
        <title>The genome of the diatom Thalassiosira pseudonana: ecology, evolution, and metabolism.</title>
        <authorList>
            <person name="Armbrust E.V."/>
            <person name="Berges J.A."/>
            <person name="Bowler C."/>
            <person name="Green B.R."/>
            <person name="Martinez D."/>
            <person name="Putnam N.H."/>
            <person name="Zhou S."/>
            <person name="Allen A.E."/>
            <person name="Apt K.E."/>
            <person name="Bechner M."/>
            <person name="Brzezinski M.A."/>
            <person name="Chaal B.K."/>
            <person name="Chiovitti A."/>
            <person name="Davis A.K."/>
            <person name="Demarest M.S."/>
            <person name="Detter J.C."/>
            <person name="Glavina T."/>
            <person name="Goodstein D."/>
            <person name="Hadi M.Z."/>
            <person name="Hellsten U."/>
            <person name="Hildebrand M."/>
            <person name="Jenkins B.D."/>
            <person name="Jurka J."/>
            <person name="Kapitonov V.V."/>
            <person name="Kroger N."/>
            <person name="Lau W.W."/>
            <person name="Lane T.W."/>
            <person name="Larimer F.W."/>
            <person name="Lippmeier J.C."/>
            <person name="Lucas S."/>
            <person name="Medina M."/>
            <person name="Montsant A."/>
            <person name="Obornik M."/>
            <person name="Parker M.S."/>
            <person name="Palenik B."/>
            <person name="Pazour G.J."/>
            <person name="Richardson P.M."/>
            <person name="Rynearson T.A."/>
            <person name="Saito M.A."/>
            <person name="Schwartz D.C."/>
            <person name="Thamatrakoln K."/>
            <person name="Valentin K."/>
            <person name="Vardi A."/>
            <person name="Wilkerson F.P."/>
            <person name="Rokhsar D.S."/>
        </authorList>
    </citation>
    <scope>NUCLEOTIDE SEQUENCE [LARGE SCALE GENOMIC DNA]</scope>
    <source>
        <strain evidence="3 4">CCMP1335</strain>
    </source>
</reference>
<feature type="region of interest" description="Disordered" evidence="1">
    <location>
        <begin position="568"/>
        <end position="588"/>
    </location>
</feature>
<feature type="compositionally biased region" description="Basic residues" evidence="1">
    <location>
        <begin position="93"/>
        <end position="113"/>
    </location>
</feature>
<feature type="compositionally biased region" description="Basic and acidic residues" evidence="1">
    <location>
        <begin position="58"/>
        <end position="85"/>
    </location>
</feature>
<dbReference type="KEGG" id="tps:THAPSDRAFT_20974"/>
<feature type="region of interest" description="Disordered" evidence="1">
    <location>
        <begin position="1"/>
        <end position="120"/>
    </location>
</feature>
<feature type="compositionally biased region" description="Polar residues" evidence="1">
    <location>
        <begin position="651"/>
        <end position="661"/>
    </location>
</feature>
<feature type="transmembrane region" description="Helical" evidence="2">
    <location>
        <begin position="386"/>
        <end position="404"/>
    </location>
</feature>
<feature type="region of interest" description="Disordered" evidence="1">
    <location>
        <begin position="539"/>
        <end position="558"/>
    </location>
</feature>
<feature type="compositionally biased region" description="Polar residues" evidence="1">
    <location>
        <begin position="942"/>
        <end position="961"/>
    </location>
</feature>
<proteinExistence type="predicted"/>
<feature type="compositionally biased region" description="Basic and acidic residues" evidence="1">
    <location>
        <begin position="976"/>
        <end position="985"/>
    </location>
</feature>
<dbReference type="RefSeq" id="XP_002286369.1">
    <property type="nucleotide sequence ID" value="XM_002286333.1"/>
</dbReference>
<reference evidence="3 4" key="2">
    <citation type="journal article" date="2008" name="Nature">
        <title>The Phaeodactylum genome reveals the evolutionary history of diatom genomes.</title>
        <authorList>
            <person name="Bowler C."/>
            <person name="Allen A.E."/>
            <person name="Badger J.H."/>
            <person name="Grimwood J."/>
            <person name="Jabbari K."/>
            <person name="Kuo A."/>
            <person name="Maheswari U."/>
            <person name="Martens C."/>
            <person name="Maumus F."/>
            <person name="Otillar R.P."/>
            <person name="Rayko E."/>
            <person name="Salamov A."/>
            <person name="Vandepoele K."/>
            <person name="Beszteri B."/>
            <person name="Gruber A."/>
            <person name="Heijde M."/>
            <person name="Katinka M."/>
            <person name="Mock T."/>
            <person name="Valentin K."/>
            <person name="Verret F."/>
            <person name="Berges J.A."/>
            <person name="Brownlee C."/>
            <person name="Cadoret J.P."/>
            <person name="Chiovitti A."/>
            <person name="Choi C.J."/>
            <person name="Coesel S."/>
            <person name="De Martino A."/>
            <person name="Detter J.C."/>
            <person name="Durkin C."/>
            <person name="Falciatore A."/>
            <person name="Fournet J."/>
            <person name="Haruta M."/>
            <person name="Huysman M.J."/>
            <person name="Jenkins B.D."/>
            <person name="Jiroutova K."/>
            <person name="Jorgensen R.E."/>
            <person name="Joubert Y."/>
            <person name="Kaplan A."/>
            <person name="Kroger N."/>
            <person name="Kroth P.G."/>
            <person name="La Roche J."/>
            <person name="Lindquist E."/>
            <person name="Lommer M."/>
            <person name="Martin-Jezequel V."/>
            <person name="Lopez P.J."/>
            <person name="Lucas S."/>
            <person name="Mangogna M."/>
            <person name="McGinnis K."/>
            <person name="Medlin L.K."/>
            <person name="Montsant A."/>
            <person name="Oudot-Le Secq M.P."/>
            <person name="Napoli C."/>
            <person name="Obornik M."/>
            <person name="Parker M.S."/>
            <person name="Petit J.L."/>
            <person name="Porcel B.M."/>
            <person name="Poulsen N."/>
            <person name="Robison M."/>
            <person name="Rychlewski L."/>
            <person name="Rynearson T.A."/>
            <person name="Schmutz J."/>
            <person name="Shapiro H."/>
            <person name="Siaut M."/>
            <person name="Stanley M."/>
            <person name="Sussman M.R."/>
            <person name="Taylor A.R."/>
            <person name="Vardi A."/>
            <person name="von Dassow P."/>
            <person name="Vyverman W."/>
            <person name="Willis A."/>
            <person name="Wyrwicz L.S."/>
            <person name="Rokhsar D.S."/>
            <person name="Weissenbach J."/>
            <person name="Armbrust E.V."/>
            <person name="Green B.R."/>
            <person name="Van de Peer Y."/>
            <person name="Grigoriev I.V."/>
        </authorList>
    </citation>
    <scope>NUCLEOTIDE SEQUENCE [LARGE SCALE GENOMIC DNA]</scope>
    <source>
        <strain evidence="3 4">CCMP1335</strain>
    </source>
</reference>
<feature type="transmembrane region" description="Helical" evidence="2">
    <location>
        <begin position="217"/>
        <end position="237"/>
    </location>
</feature>
<dbReference type="GeneID" id="7449035"/>
<keyword evidence="2" id="KW-1133">Transmembrane helix</keyword>
<feature type="compositionally biased region" description="Polar residues" evidence="1">
    <location>
        <begin position="1050"/>
        <end position="1060"/>
    </location>
</feature>
<feature type="region of interest" description="Disordered" evidence="1">
    <location>
        <begin position="137"/>
        <end position="184"/>
    </location>
</feature>
<feature type="region of interest" description="Disordered" evidence="1">
    <location>
        <begin position="725"/>
        <end position="964"/>
    </location>
</feature>
<name>B8BRT1_THAPS</name>
<keyword evidence="2" id="KW-0812">Transmembrane</keyword>